<sequence length="1035" mass="116659">MKMKAQTFWFLFLSLAKSRIVFITPLHFFQLYLYTFYMQSDFSTPTDVSPYYTHQYFELEDRPLTATEGSCAEIKCHVSEYVDITDSNWFWMKDAKWDDEKKDFNSTIIYSSNNSLYPVSPAFATRVKYVGSASTTWTMPSSSPRCSILICNLEKGDNGEYSFRYKGNIVWTTKTARLSINANRCPVALENHPVVKDSDNVVLRCSTVASCPQELMLSSVPRKTFKYQERTKTFVGANFTASWEDDGMEISCQVQLNTDPYLIQKMTLRVEYEPKNVIAEVTPLLVKQGQPVTFSCSARGQPCPNFTWFQNGSQVSKLAQWNITSVAPSQNGNYYCVANNTHGEQKSNEMNLIVQYKPHVELNESLGEIVLNEGKTLSLSCILLKSNPEPGRYTWYKNQKLVSDGPSKHYVKQLEPDDSGSYTCAATNSIGTGTSNPVQIKVQYSPRRTNISLSKDNNVKVGQNVNISCVTAAEPFPQRFSWYRYKNKTQVDSQLWMSTHRSTITLKEVQRSDEACFICNATNAIGTGEKSKPKCIVVHYAPTNLLLVMNSVATEGELVTINCTVESFPLAQLTLTKMLATNSSPEYIQLPSQQHVNQLSYTVNATAAHAGFYNCTATNAEGSQTKKNKLLVRYAPKKVMVQPESSLKIKENTSLTLQCNAKSYPEVTSFTWMKWIDGKPVILQNTQTFTLESVSPSDSGQYSCRATNAIGTGNSQQAVVHVMYAPKQTKIRILPEMEHEDGKSFVTLICSAQCYPPANHFSWYKKGKDPGRDAKMSEREMFTVFSDQPGIYYCIAKNEINERESEPVTLFAGGGFIKFFIIFLAILLVFAIIFFAHRHKNHFQWNKSCFACPSDGRGRNNQSVSATPSRSRDDLLPDQPCMTEAQRWQPHADSTPRSSFDTIYYHLQLHPAAMTSSEENPVTQMEDDSLNYAALQFGNGNKPKAKEEMRVVANAIVSQKHSPETTVGSELEDYENFSVAQAVQPSNQWNDDSAETSEEEMDLSYTTVNFLPKSDRLVKSRTCDGEETEYSDVQF</sequence>
<feature type="domain" description="Ig-like" evidence="7">
    <location>
        <begin position="726"/>
        <end position="809"/>
    </location>
</feature>
<feature type="domain" description="Ig-like" evidence="7">
    <location>
        <begin position="446"/>
        <end position="537"/>
    </location>
</feature>
<dbReference type="OMA" id="DWNNQDL"/>
<dbReference type="SMART" id="SM00409">
    <property type="entry name" value="IG"/>
    <property type="match status" value="7"/>
</dbReference>
<evidence type="ECO:0000256" key="5">
    <source>
        <dbReference type="SAM" id="MobiDB-lite"/>
    </source>
</evidence>
<keyword evidence="6" id="KW-1133">Transmembrane helix</keyword>
<evidence type="ECO:0000256" key="1">
    <source>
        <dbReference type="ARBA" id="ARBA00040106"/>
    </source>
</evidence>
<dbReference type="PANTHER" id="PTHR46013">
    <property type="entry name" value="VASCULAR CELL ADHESION MOLECULE 1"/>
    <property type="match status" value="1"/>
</dbReference>
<dbReference type="Proteomes" id="UP000005226">
    <property type="component" value="Chromosome 7"/>
</dbReference>
<dbReference type="CDD" id="cd00096">
    <property type="entry name" value="Ig"/>
    <property type="match status" value="2"/>
</dbReference>
<feature type="domain" description="Ig-like" evidence="7">
    <location>
        <begin position="542"/>
        <end position="631"/>
    </location>
</feature>
<dbReference type="RefSeq" id="XP_029694071.1">
    <property type="nucleotide sequence ID" value="XM_029838211.1"/>
</dbReference>
<reference evidence="8" key="3">
    <citation type="submission" date="2025-09" db="UniProtKB">
        <authorList>
            <consortium name="Ensembl"/>
        </authorList>
    </citation>
    <scope>IDENTIFICATION</scope>
</reference>
<name>A0A674MDF2_TAKRU</name>
<comment type="function">
    <text evidence="3">Most highly expressed siglec (sialic acid-binding immunoglobulin-like lectin) on B-cells that plays a role in various aspects of B-cell biology including differentiation, antigen presentation, and trafficking to bone marrow. Binds to alpha 2,6-linked sialic acid residues of surface molecules such as CD22 itself, CD45 and IgM in a cis configuration. Can also bind to ligands on other cells as an adhesion molecule in a trans configuration. Acts as an inhibitory coreceptor on the surface of B-cells and inhibits B-cell receptor induced signaling, characterized by inhibition of the calcium mobilization and cellular activation. Mechanistically, the immunoreceptor tyrosine-based inhibitory motif domain is phosphorylated by the Src kinase LYN, which in turn leads to the recruitment of the protein tyrosine phosphatase 1/PTPN6, leading to the negative regulation of BCR signaling. If this negative signaling from is of sufficient strength, apoptosis of the B-cell can be induced.</text>
</comment>
<dbReference type="PROSITE" id="PS50835">
    <property type="entry name" value="IG_LIKE"/>
    <property type="match status" value="7"/>
</dbReference>
<dbReference type="SMART" id="SM00408">
    <property type="entry name" value="IGc2"/>
    <property type="match status" value="6"/>
</dbReference>
<dbReference type="InterPro" id="IPR036179">
    <property type="entry name" value="Ig-like_dom_sf"/>
</dbReference>
<evidence type="ECO:0000259" key="7">
    <source>
        <dbReference type="PROSITE" id="PS50835"/>
    </source>
</evidence>
<evidence type="ECO:0000256" key="3">
    <source>
        <dbReference type="ARBA" id="ARBA00045430"/>
    </source>
</evidence>
<proteinExistence type="predicted"/>
<dbReference type="Pfam" id="PF13927">
    <property type="entry name" value="Ig_3"/>
    <property type="match status" value="2"/>
</dbReference>
<dbReference type="SUPFAM" id="SSF48726">
    <property type="entry name" value="Immunoglobulin"/>
    <property type="match status" value="7"/>
</dbReference>
<dbReference type="InterPro" id="IPR003599">
    <property type="entry name" value="Ig_sub"/>
</dbReference>
<organism evidence="8 9">
    <name type="scientific">Takifugu rubripes</name>
    <name type="common">Japanese pufferfish</name>
    <name type="synonym">Fugu rubripes</name>
    <dbReference type="NCBI Taxonomy" id="31033"/>
    <lineage>
        <taxon>Eukaryota</taxon>
        <taxon>Metazoa</taxon>
        <taxon>Chordata</taxon>
        <taxon>Craniata</taxon>
        <taxon>Vertebrata</taxon>
        <taxon>Euteleostomi</taxon>
        <taxon>Actinopterygii</taxon>
        <taxon>Neopterygii</taxon>
        <taxon>Teleostei</taxon>
        <taxon>Neoteleostei</taxon>
        <taxon>Acanthomorphata</taxon>
        <taxon>Eupercaria</taxon>
        <taxon>Tetraodontiformes</taxon>
        <taxon>Tetradontoidea</taxon>
        <taxon>Tetraodontidae</taxon>
        <taxon>Takifugu</taxon>
    </lineage>
</organism>
<keyword evidence="6" id="KW-0472">Membrane</keyword>
<reference evidence="8 9" key="1">
    <citation type="journal article" date="2011" name="Genome Biol. Evol.">
        <title>Integration of the genetic map and genome assembly of fugu facilitates insights into distinct features of genome evolution in teleosts and mammals.</title>
        <authorList>
            <person name="Kai W."/>
            <person name="Kikuchi K."/>
            <person name="Tohari S."/>
            <person name="Chew A.K."/>
            <person name="Tay A."/>
            <person name="Fujiwara A."/>
            <person name="Hosoya S."/>
            <person name="Suetake H."/>
            <person name="Naruse K."/>
            <person name="Brenner S."/>
            <person name="Suzuki Y."/>
            <person name="Venkatesh B."/>
        </authorList>
    </citation>
    <scope>NUCLEOTIDE SEQUENCE [LARGE SCALE GENOMIC DNA]</scope>
</reference>
<evidence type="ECO:0000256" key="4">
    <source>
        <dbReference type="ARBA" id="ARBA00046458"/>
    </source>
</evidence>
<dbReference type="Pfam" id="PF24518">
    <property type="entry name" value="Ig_CD22"/>
    <property type="match status" value="1"/>
</dbReference>
<dbReference type="GeneID" id="105418528"/>
<feature type="domain" description="Ig-like" evidence="7">
    <location>
        <begin position="274"/>
        <end position="351"/>
    </location>
</feature>
<comment type="subunit">
    <text evidence="4">Predominantly monomer of isoform CD22-beta. Also found as heterodimer of isoform CD22-beta and a shorter isoform. Interacts with PTPN6/SHP-1, LYN, SYK, PIK3R1/PIK3R2 and PLCG1 upon phosphorylation. Interacts with GRB2, INPP5D and SHC1 upon phosphorylation. May form a complex with INPP5D/SHIP, GRB2 and SHC1.</text>
</comment>
<dbReference type="InterPro" id="IPR007110">
    <property type="entry name" value="Ig-like_dom"/>
</dbReference>
<reference evidence="8" key="2">
    <citation type="submission" date="2025-08" db="UniProtKB">
        <authorList>
            <consortium name="Ensembl"/>
        </authorList>
    </citation>
    <scope>IDENTIFICATION</scope>
</reference>
<dbReference type="InParanoid" id="A0A674MDF2"/>
<dbReference type="InterPro" id="IPR003598">
    <property type="entry name" value="Ig_sub2"/>
</dbReference>
<keyword evidence="6" id="KW-0812">Transmembrane</keyword>
<evidence type="ECO:0000313" key="8">
    <source>
        <dbReference type="Ensembl" id="ENSTRUP00000059013.1"/>
    </source>
</evidence>
<evidence type="ECO:0000256" key="2">
    <source>
        <dbReference type="ARBA" id="ARBA00041781"/>
    </source>
</evidence>
<dbReference type="AlphaFoldDB" id="A0A674MDF2"/>
<evidence type="ECO:0000313" key="9">
    <source>
        <dbReference type="Proteomes" id="UP000005226"/>
    </source>
</evidence>
<protein>
    <recommendedName>
        <fullName evidence="1">B-cell receptor CD22</fullName>
    </recommendedName>
    <alternativeName>
        <fullName evidence="2">Sialic acid-binding Ig-like lectin 2</fullName>
    </alternativeName>
</protein>
<keyword evidence="9" id="KW-1185">Reference proteome</keyword>
<feature type="domain" description="Ig-like" evidence="7">
    <location>
        <begin position="636"/>
        <end position="720"/>
    </location>
</feature>
<dbReference type="Gene3D" id="2.60.40.10">
    <property type="entry name" value="Immunoglobulins"/>
    <property type="match status" value="8"/>
</dbReference>
<feature type="region of interest" description="Disordered" evidence="5">
    <location>
        <begin position="856"/>
        <end position="878"/>
    </location>
</feature>
<dbReference type="PANTHER" id="PTHR46013:SF4">
    <property type="entry name" value="B-CELL RECEPTOR CD22-RELATED"/>
    <property type="match status" value="1"/>
</dbReference>
<feature type="transmembrane region" description="Helical" evidence="6">
    <location>
        <begin position="810"/>
        <end position="836"/>
    </location>
</feature>
<dbReference type="Pfam" id="PF13895">
    <property type="entry name" value="Ig_2"/>
    <property type="match status" value="3"/>
</dbReference>
<dbReference type="Ensembl" id="ENSTRUT00000079960.1">
    <property type="protein sequence ID" value="ENSTRUP00000059013.1"/>
    <property type="gene ID" value="ENSTRUG00000020194.2"/>
</dbReference>
<dbReference type="FunCoup" id="A0A674MDF2">
    <property type="interactions" value="557"/>
</dbReference>
<dbReference type="GeneTree" id="ENSGT00940000165428"/>
<evidence type="ECO:0000256" key="6">
    <source>
        <dbReference type="SAM" id="Phobius"/>
    </source>
</evidence>
<dbReference type="InterPro" id="IPR013783">
    <property type="entry name" value="Ig-like_fold"/>
</dbReference>
<dbReference type="InterPro" id="IPR056386">
    <property type="entry name" value="Ig_CD22"/>
</dbReference>
<feature type="domain" description="Ig-like" evidence="7">
    <location>
        <begin position="50"/>
        <end position="179"/>
    </location>
</feature>
<feature type="domain" description="Ig-like" evidence="7">
    <location>
        <begin position="358"/>
        <end position="441"/>
    </location>
</feature>
<feature type="compositionally biased region" description="Polar residues" evidence="5">
    <location>
        <begin position="859"/>
        <end position="869"/>
    </location>
</feature>
<accession>A0A674MDF2</accession>
<gene>
    <name evidence="8" type="primary">si:dkey-24p1.1</name>
</gene>